<comment type="caution">
    <text evidence="2">The sequence shown here is derived from an EMBL/GenBank/DDBJ whole genome shotgun (WGS) entry which is preliminary data.</text>
</comment>
<dbReference type="EMBL" id="NAEW01000017">
    <property type="protein sequence ID" value="OQM39791.1"/>
    <property type="molecule type" value="Genomic_DNA"/>
</dbReference>
<protein>
    <submittedName>
        <fullName evidence="2">Uncharacterized protein</fullName>
    </submittedName>
</protein>
<reference evidence="2 3" key="1">
    <citation type="submission" date="2017-03" db="EMBL/GenBank/DDBJ databases">
        <authorList>
            <person name="Afonso C.L."/>
            <person name="Miller P.J."/>
            <person name="Scott M.A."/>
            <person name="Spackman E."/>
            <person name="Goraichik I."/>
            <person name="Dimitrov K.M."/>
            <person name="Suarez D.L."/>
            <person name="Swayne D.E."/>
        </authorList>
    </citation>
    <scope>NUCLEOTIDE SEQUENCE [LARGE SCALE GENOMIC DNA]</scope>
    <source>
        <strain evidence="2 3">ATCC 51113</strain>
    </source>
</reference>
<evidence type="ECO:0000256" key="1">
    <source>
        <dbReference type="SAM" id="MobiDB-lite"/>
    </source>
</evidence>
<sequence>MRTGAHKNQLIFAGCITKFLRGVRPGSQTLFSHPPASSPIKKPGVEDSRSQGITHSQPIMNVAVDDRL</sequence>
<evidence type="ECO:0000313" key="3">
    <source>
        <dbReference type="Proteomes" id="UP000192573"/>
    </source>
</evidence>
<name>A0A1V8NTR7_CITBR</name>
<organism evidence="2 3">
    <name type="scientific">Citrobacter braakii</name>
    <dbReference type="NCBI Taxonomy" id="57706"/>
    <lineage>
        <taxon>Bacteria</taxon>
        <taxon>Pseudomonadati</taxon>
        <taxon>Pseudomonadota</taxon>
        <taxon>Gammaproteobacteria</taxon>
        <taxon>Enterobacterales</taxon>
        <taxon>Enterobacteriaceae</taxon>
        <taxon>Citrobacter</taxon>
        <taxon>Citrobacter freundii complex</taxon>
    </lineage>
</organism>
<gene>
    <name evidence="2" type="ORF">BZK42_22960</name>
</gene>
<proteinExistence type="predicted"/>
<feature type="region of interest" description="Disordered" evidence="1">
    <location>
        <begin position="27"/>
        <end position="57"/>
    </location>
</feature>
<dbReference type="AlphaFoldDB" id="A0A1V8NTR7"/>
<accession>A0A1V8NTR7</accession>
<dbReference type="Proteomes" id="UP000192573">
    <property type="component" value="Unassembled WGS sequence"/>
</dbReference>
<evidence type="ECO:0000313" key="2">
    <source>
        <dbReference type="EMBL" id="OQM39791.1"/>
    </source>
</evidence>